<sequence>MSGLLDHRGLPEASYGDFLSGHHEEEMAGALPSHKQQAGIGPVEDVERTSLATVSVGEEHHEEEMAGALPSHKQQAGIGPVEDVERTSLATVSVGEEHHEEEMAGALPSQKQQAGIGPVEDVERTSLATVSVGEEHREKEMAGSLPSHKQQAGIGPVEDVERTSLATVSVGEEHHEEEMAGALPSHKQQAGIGPVEDVERTSLATVSVGEEHHVEELAGALPDQQLAATQPEKHVLLQPLSAVSAGEEHCAETVARCDDVGPVCFDREHVVNGDSGTSIQCQIEAAVAEAVSSRLESLESEVRLLSSELVRCRELVIQFSATEKAAFQEKFDAVQLQFQTSSSYFDQKLEDSMRQLKEHVRLSKTLMNSWCRGAAARVANCEEMVSKAALQPVSTVSTEQDAVLNAVMGRIEQEKVEREAEMLLMKRDLNELRGACALRRPVKSAKTRSPSRRIQNASPRNRPLCRRQGWASASFRALSSPVTHQENHTLSASVDFASEEKRGSQVDLGNPQDLVQQVSELQREPLRAETGKTGVEPLGQARNSWSPSSTFSP</sequence>
<name>A0A812TP69_SYMPI</name>
<feature type="compositionally biased region" description="Basic residues" evidence="2">
    <location>
        <begin position="440"/>
        <end position="451"/>
    </location>
</feature>
<feature type="compositionally biased region" description="Polar residues" evidence="2">
    <location>
        <begin position="541"/>
        <end position="553"/>
    </location>
</feature>
<dbReference type="Proteomes" id="UP000649617">
    <property type="component" value="Unassembled WGS sequence"/>
</dbReference>
<organism evidence="3 4">
    <name type="scientific">Symbiodinium pilosum</name>
    <name type="common">Dinoflagellate</name>
    <dbReference type="NCBI Taxonomy" id="2952"/>
    <lineage>
        <taxon>Eukaryota</taxon>
        <taxon>Sar</taxon>
        <taxon>Alveolata</taxon>
        <taxon>Dinophyceae</taxon>
        <taxon>Suessiales</taxon>
        <taxon>Symbiodiniaceae</taxon>
        <taxon>Symbiodinium</taxon>
    </lineage>
</organism>
<dbReference type="OrthoDB" id="10595251at2759"/>
<accession>A0A812TP69</accession>
<feature type="region of interest" description="Disordered" evidence="2">
    <location>
        <begin position="56"/>
        <end position="79"/>
    </location>
</feature>
<feature type="region of interest" description="Disordered" evidence="2">
    <location>
        <begin position="440"/>
        <end position="466"/>
    </location>
</feature>
<feature type="region of interest" description="Disordered" evidence="2">
    <location>
        <begin position="519"/>
        <end position="553"/>
    </location>
</feature>
<feature type="coiled-coil region" evidence="1">
    <location>
        <begin position="288"/>
        <end position="315"/>
    </location>
</feature>
<proteinExistence type="predicted"/>
<protein>
    <submittedName>
        <fullName evidence="3">Uncharacterized protein</fullName>
    </submittedName>
</protein>
<keyword evidence="1" id="KW-0175">Coiled coil</keyword>
<reference evidence="3" key="1">
    <citation type="submission" date="2021-02" db="EMBL/GenBank/DDBJ databases">
        <authorList>
            <person name="Dougan E. K."/>
            <person name="Rhodes N."/>
            <person name="Thang M."/>
            <person name="Chan C."/>
        </authorList>
    </citation>
    <scope>NUCLEOTIDE SEQUENCE</scope>
</reference>
<feature type="region of interest" description="Disordered" evidence="2">
    <location>
        <begin position="132"/>
        <end position="190"/>
    </location>
</feature>
<dbReference type="EMBL" id="CAJNIZ010033057">
    <property type="protein sequence ID" value="CAE7542062.1"/>
    <property type="molecule type" value="Genomic_DNA"/>
</dbReference>
<feature type="compositionally biased region" description="Basic and acidic residues" evidence="2">
    <location>
        <begin position="521"/>
        <end position="530"/>
    </location>
</feature>
<evidence type="ECO:0000313" key="4">
    <source>
        <dbReference type="Proteomes" id="UP000649617"/>
    </source>
</evidence>
<dbReference type="AlphaFoldDB" id="A0A812TP69"/>
<comment type="caution">
    <text evidence="3">The sequence shown here is derived from an EMBL/GenBank/DDBJ whole genome shotgun (WGS) entry which is preliminary data.</text>
</comment>
<evidence type="ECO:0000256" key="1">
    <source>
        <dbReference type="SAM" id="Coils"/>
    </source>
</evidence>
<keyword evidence="4" id="KW-1185">Reference proteome</keyword>
<evidence type="ECO:0000256" key="2">
    <source>
        <dbReference type="SAM" id="MobiDB-lite"/>
    </source>
</evidence>
<gene>
    <name evidence="3" type="ORF">SPIL2461_LOCUS14353</name>
</gene>
<evidence type="ECO:0000313" key="3">
    <source>
        <dbReference type="EMBL" id="CAE7542062.1"/>
    </source>
</evidence>